<feature type="region of interest" description="Disordered" evidence="1">
    <location>
        <begin position="96"/>
        <end position="174"/>
    </location>
</feature>
<dbReference type="EMBL" id="JABSTV010001250">
    <property type="protein sequence ID" value="KAH7955600.1"/>
    <property type="molecule type" value="Genomic_DNA"/>
</dbReference>
<proteinExistence type="predicted"/>
<feature type="compositionally biased region" description="Basic residues" evidence="1">
    <location>
        <begin position="1"/>
        <end position="10"/>
    </location>
</feature>
<feature type="region of interest" description="Disordered" evidence="1">
    <location>
        <begin position="1"/>
        <end position="84"/>
    </location>
</feature>
<organism evidence="2 3">
    <name type="scientific">Rhipicephalus sanguineus</name>
    <name type="common">Brown dog tick</name>
    <name type="synonym">Ixodes sanguineus</name>
    <dbReference type="NCBI Taxonomy" id="34632"/>
    <lineage>
        <taxon>Eukaryota</taxon>
        <taxon>Metazoa</taxon>
        <taxon>Ecdysozoa</taxon>
        <taxon>Arthropoda</taxon>
        <taxon>Chelicerata</taxon>
        <taxon>Arachnida</taxon>
        <taxon>Acari</taxon>
        <taxon>Parasitiformes</taxon>
        <taxon>Ixodida</taxon>
        <taxon>Ixodoidea</taxon>
        <taxon>Ixodidae</taxon>
        <taxon>Rhipicephalinae</taxon>
        <taxon>Rhipicephalus</taxon>
        <taxon>Rhipicephalus</taxon>
    </lineage>
</organism>
<comment type="caution">
    <text evidence="2">The sequence shown here is derived from an EMBL/GenBank/DDBJ whole genome shotgun (WGS) entry which is preliminary data.</text>
</comment>
<feature type="compositionally biased region" description="Basic and acidic residues" evidence="1">
    <location>
        <begin position="36"/>
        <end position="54"/>
    </location>
</feature>
<sequence length="296" mass="32474">MPGRQARTHGRPGSSASTTSNGAGHGDAAASNPRNNDQETTKETMDTDDQDSKTRNWALREVSPGIPHPSRGDDDEARNGQWQLALSLRERKRLKKQARTLGDPRQDGDFQQAGSLGRTKKMNNIASVGDETRRDSEKNAGGSYGRPGLAHVSRRDASGAMRGRRRSRATPLPKNDMKIIIRPKPGLVEQVAEKILQIKALDLNKTRHPVNTYISTSEGFLKGVVHGLECETPEELLNHLRGHRTDVCPTPTVNVCSDCRLQDPPIDHECVPECTLRGGAHPTAAKECANRLKRVP</sequence>
<accession>A0A9D4PTL8</accession>
<feature type="compositionally biased region" description="Low complexity" evidence="1">
    <location>
        <begin position="13"/>
        <end position="22"/>
    </location>
</feature>
<reference evidence="2" key="2">
    <citation type="submission" date="2021-09" db="EMBL/GenBank/DDBJ databases">
        <authorList>
            <person name="Jia N."/>
            <person name="Wang J."/>
            <person name="Shi W."/>
            <person name="Du L."/>
            <person name="Sun Y."/>
            <person name="Zhan W."/>
            <person name="Jiang J."/>
            <person name="Wang Q."/>
            <person name="Zhang B."/>
            <person name="Ji P."/>
            <person name="Sakyi L.B."/>
            <person name="Cui X."/>
            <person name="Yuan T."/>
            <person name="Jiang B."/>
            <person name="Yang W."/>
            <person name="Lam T.T.-Y."/>
            <person name="Chang Q."/>
            <person name="Ding S."/>
            <person name="Wang X."/>
            <person name="Zhu J."/>
            <person name="Ruan X."/>
            <person name="Zhao L."/>
            <person name="Wei J."/>
            <person name="Que T."/>
            <person name="Du C."/>
            <person name="Cheng J."/>
            <person name="Dai P."/>
            <person name="Han X."/>
            <person name="Huang E."/>
            <person name="Gao Y."/>
            <person name="Liu J."/>
            <person name="Shao H."/>
            <person name="Ye R."/>
            <person name="Li L."/>
            <person name="Wei W."/>
            <person name="Wang X."/>
            <person name="Wang C."/>
            <person name="Huo Q."/>
            <person name="Li W."/>
            <person name="Guo W."/>
            <person name="Chen H."/>
            <person name="Chen S."/>
            <person name="Zhou L."/>
            <person name="Zhou L."/>
            <person name="Ni X."/>
            <person name="Tian J."/>
            <person name="Zhou Y."/>
            <person name="Sheng Y."/>
            <person name="Liu T."/>
            <person name="Pan Y."/>
            <person name="Xia L."/>
            <person name="Li J."/>
            <person name="Zhao F."/>
            <person name="Cao W."/>
        </authorList>
    </citation>
    <scope>NUCLEOTIDE SEQUENCE</scope>
    <source>
        <strain evidence="2">Rsan-2018</strain>
        <tissue evidence="2">Larvae</tissue>
    </source>
</reference>
<evidence type="ECO:0000313" key="2">
    <source>
        <dbReference type="EMBL" id="KAH7955600.1"/>
    </source>
</evidence>
<protein>
    <submittedName>
        <fullName evidence="2">Uncharacterized protein</fullName>
    </submittedName>
</protein>
<gene>
    <name evidence="2" type="ORF">HPB52_001702</name>
</gene>
<dbReference type="AlphaFoldDB" id="A0A9D4PTL8"/>
<reference evidence="2" key="1">
    <citation type="journal article" date="2020" name="Cell">
        <title>Large-Scale Comparative Analyses of Tick Genomes Elucidate Their Genetic Diversity and Vector Capacities.</title>
        <authorList>
            <consortium name="Tick Genome and Microbiome Consortium (TIGMIC)"/>
            <person name="Jia N."/>
            <person name="Wang J."/>
            <person name="Shi W."/>
            <person name="Du L."/>
            <person name="Sun Y."/>
            <person name="Zhan W."/>
            <person name="Jiang J.F."/>
            <person name="Wang Q."/>
            <person name="Zhang B."/>
            <person name="Ji P."/>
            <person name="Bell-Sakyi L."/>
            <person name="Cui X.M."/>
            <person name="Yuan T.T."/>
            <person name="Jiang B.G."/>
            <person name="Yang W.F."/>
            <person name="Lam T.T."/>
            <person name="Chang Q.C."/>
            <person name="Ding S.J."/>
            <person name="Wang X.J."/>
            <person name="Zhu J.G."/>
            <person name="Ruan X.D."/>
            <person name="Zhao L."/>
            <person name="Wei J.T."/>
            <person name="Ye R.Z."/>
            <person name="Que T.C."/>
            <person name="Du C.H."/>
            <person name="Zhou Y.H."/>
            <person name="Cheng J.X."/>
            <person name="Dai P.F."/>
            <person name="Guo W.B."/>
            <person name="Han X.H."/>
            <person name="Huang E.J."/>
            <person name="Li L.F."/>
            <person name="Wei W."/>
            <person name="Gao Y.C."/>
            <person name="Liu J.Z."/>
            <person name="Shao H.Z."/>
            <person name="Wang X."/>
            <person name="Wang C.C."/>
            <person name="Yang T.C."/>
            <person name="Huo Q.B."/>
            <person name="Li W."/>
            <person name="Chen H.Y."/>
            <person name="Chen S.E."/>
            <person name="Zhou L.G."/>
            <person name="Ni X.B."/>
            <person name="Tian J.H."/>
            <person name="Sheng Y."/>
            <person name="Liu T."/>
            <person name="Pan Y.S."/>
            <person name="Xia L.Y."/>
            <person name="Li J."/>
            <person name="Zhao F."/>
            <person name="Cao W.C."/>
        </authorList>
    </citation>
    <scope>NUCLEOTIDE SEQUENCE</scope>
    <source>
        <strain evidence="2">Rsan-2018</strain>
    </source>
</reference>
<keyword evidence="3" id="KW-1185">Reference proteome</keyword>
<evidence type="ECO:0000256" key="1">
    <source>
        <dbReference type="SAM" id="MobiDB-lite"/>
    </source>
</evidence>
<name>A0A9D4PTL8_RHISA</name>
<evidence type="ECO:0000313" key="3">
    <source>
        <dbReference type="Proteomes" id="UP000821837"/>
    </source>
</evidence>
<dbReference type="Proteomes" id="UP000821837">
    <property type="component" value="Unassembled WGS sequence"/>
</dbReference>